<dbReference type="NCBIfam" id="TIGR01179">
    <property type="entry name" value="galE"/>
    <property type="match status" value="1"/>
</dbReference>
<keyword evidence="9 10" id="KW-0119">Carbohydrate metabolism</keyword>
<evidence type="ECO:0000256" key="10">
    <source>
        <dbReference type="RuleBase" id="RU366046"/>
    </source>
</evidence>
<feature type="domain" description="NAD-dependent epimerase/dehydratase" evidence="11">
    <location>
        <begin position="3"/>
        <end position="252"/>
    </location>
</feature>
<dbReference type="Proteomes" id="UP000320386">
    <property type="component" value="Chromosome"/>
</dbReference>
<comment type="similarity">
    <text evidence="4 10">Belongs to the NAD(P)-dependent epimerase/dehydratase family.</text>
</comment>
<dbReference type="AlphaFoldDB" id="A0A518BZC1"/>
<evidence type="ECO:0000256" key="6">
    <source>
        <dbReference type="ARBA" id="ARBA00018569"/>
    </source>
</evidence>
<evidence type="ECO:0000256" key="3">
    <source>
        <dbReference type="ARBA" id="ARBA00004947"/>
    </source>
</evidence>
<dbReference type="OrthoDB" id="258549at2"/>
<comment type="catalytic activity">
    <reaction evidence="1 10">
        <text>UDP-alpha-D-glucose = UDP-alpha-D-galactose</text>
        <dbReference type="Rhea" id="RHEA:22168"/>
        <dbReference type="ChEBI" id="CHEBI:58885"/>
        <dbReference type="ChEBI" id="CHEBI:66914"/>
        <dbReference type="EC" id="5.1.3.2"/>
    </reaction>
</comment>
<dbReference type="KEGG" id="mcad:Pan265_21830"/>
<dbReference type="EMBL" id="CP036280">
    <property type="protein sequence ID" value="QDU72318.1"/>
    <property type="molecule type" value="Genomic_DNA"/>
</dbReference>
<dbReference type="EC" id="5.1.3.2" evidence="5 10"/>
<evidence type="ECO:0000313" key="12">
    <source>
        <dbReference type="EMBL" id="QDU72318.1"/>
    </source>
</evidence>
<sequence>MNVLVTGGAGYIGSHAVKRLREDGHTVVVLDNLYRGHRAAVPDDVHLAEIDLRDTDAIERLLREHRVEVVMNFAALAYVGESVTQPLDYYENNTAGVLSLLQAMKRAGVKRIVHSSTCATYGEPETVPMTEDLPQSPINPYGWSKLFVERMLIDFAHTTEDFAFAALRYFNVAGSARDGSIGEDHEPETHLIPVMLLTALGQREKMTIFGTDYPTPDGTCIRDYIHVEDLIDAHVTVMNALQPGDGRFYNLGIGNGLSVKQLIDAAKAVTGVDFKVEIGPRREGDPPMLYADPSKIERELGWKAKITDVNEMIASAWTWFKDHPDGYNDV</sequence>
<keyword evidence="7 10" id="KW-0520">NAD</keyword>
<dbReference type="PANTHER" id="PTHR43725:SF53">
    <property type="entry name" value="UDP-ARABINOSE 4-EPIMERASE 1"/>
    <property type="match status" value="1"/>
</dbReference>
<dbReference type="InterPro" id="IPR005886">
    <property type="entry name" value="UDP_G4E"/>
</dbReference>
<dbReference type="RefSeq" id="WP_145446493.1">
    <property type="nucleotide sequence ID" value="NZ_CP036280.1"/>
</dbReference>
<keyword evidence="8 10" id="KW-0413">Isomerase</keyword>
<dbReference type="SUPFAM" id="SSF51735">
    <property type="entry name" value="NAD(P)-binding Rossmann-fold domains"/>
    <property type="match status" value="1"/>
</dbReference>
<name>A0A518BZC1_9BACT</name>
<dbReference type="GO" id="GO:0006012">
    <property type="term" value="P:galactose metabolic process"/>
    <property type="evidence" value="ECO:0007669"/>
    <property type="project" value="UniProtKB-UniPathway"/>
</dbReference>
<comment type="pathway">
    <text evidence="3 10">Carbohydrate metabolism; galactose metabolism.</text>
</comment>
<proteinExistence type="inferred from homology"/>
<dbReference type="Gene3D" id="3.90.25.10">
    <property type="entry name" value="UDP-galactose 4-epimerase, domain 1"/>
    <property type="match status" value="1"/>
</dbReference>
<evidence type="ECO:0000256" key="8">
    <source>
        <dbReference type="ARBA" id="ARBA00023235"/>
    </source>
</evidence>
<evidence type="ECO:0000313" key="13">
    <source>
        <dbReference type="Proteomes" id="UP000320386"/>
    </source>
</evidence>
<comment type="cofactor">
    <cofactor evidence="2 10">
        <name>NAD(+)</name>
        <dbReference type="ChEBI" id="CHEBI:57540"/>
    </cofactor>
</comment>
<dbReference type="Gene3D" id="3.40.50.720">
    <property type="entry name" value="NAD(P)-binding Rossmann-like Domain"/>
    <property type="match status" value="1"/>
</dbReference>
<evidence type="ECO:0000256" key="4">
    <source>
        <dbReference type="ARBA" id="ARBA00007637"/>
    </source>
</evidence>
<dbReference type="PANTHER" id="PTHR43725">
    <property type="entry name" value="UDP-GLUCOSE 4-EPIMERASE"/>
    <property type="match status" value="1"/>
</dbReference>
<accession>A0A518BZC1</accession>
<evidence type="ECO:0000256" key="1">
    <source>
        <dbReference type="ARBA" id="ARBA00000083"/>
    </source>
</evidence>
<organism evidence="12 13">
    <name type="scientific">Mucisphaera calidilacus</name>
    <dbReference type="NCBI Taxonomy" id="2527982"/>
    <lineage>
        <taxon>Bacteria</taxon>
        <taxon>Pseudomonadati</taxon>
        <taxon>Planctomycetota</taxon>
        <taxon>Phycisphaerae</taxon>
        <taxon>Phycisphaerales</taxon>
        <taxon>Phycisphaeraceae</taxon>
        <taxon>Mucisphaera</taxon>
    </lineage>
</organism>
<dbReference type="InterPro" id="IPR001509">
    <property type="entry name" value="Epimerase_deHydtase"/>
</dbReference>
<evidence type="ECO:0000256" key="2">
    <source>
        <dbReference type="ARBA" id="ARBA00001911"/>
    </source>
</evidence>
<dbReference type="Pfam" id="PF01370">
    <property type="entry name" value="Epimerase"/>
    <property type="match status" value="1"/>
</dbReference>
<comment type="subunit">
    <text evidence="10">Homodimer.</text>
</comment>
<dbReference type="InterPro" id="IPR036291">
    <property type="entry name" value="NAD(P)-bd_dom_sf"/>
</dbReference>
<reference evidence="12 13" key="1">
    <citation type="submission" date="2019-02" db="EMBL/GenBank/DDBJ databases">
        <title>Deep-cultivation of Planctomycetes and their phenomic and genomic characterization uncovers novel biology.</title>
        <authorList>
            <person name="Wiegand S."/>
            <person name="Jogler M."/>
            <person name="Boedeker C."/>
            <person name="Pinto D."/>
            <person name="Vollmers J."/>
            <person name="Rivas-Marin E."/>
            <person name="Kohn T."/>
            <person name="Peeters S.H."/>
            <person name="Heuer A."/>
            <person name="Rast P."/>
            <person name="Oberbeckmann S."/>
            <person name="Bunk B."/>
            <person name="Jeske O."/>
            <person name="Meyerdierks A."/>
            <person name="Storesund J.E."/>
            <person name="Kallscheuer N."/>
            <person name="Luecker S."/>
            <person name="Lage O.M."/>
            <person name="Pohl T."/>
            <person name="Merkel B.J."/>
            <person name="Hornburger P."/>
            <person name="Mueller R.-W."/>
            <person name="Bruemmer F."/>
            <person name="Labrenz M."/>
            <person name="Spormann A.M."/>
            <person name="Op den Camp H."/>
            <person name="Overmann J."/>
            <person name="Amann R."/>
            <person name="Jetten M.S.M."/>
            <person name="Mascher T."/>
            <person name="Medema M.H."/>
            <person name="Devos D.P."/>
            <person name="Kaster A.-K."/>
            <person name="Ovreas L."/>
            <person name="Rohde M."/>
            <person name="Galperin M.Y."/>
            <person name="Jogler C."/>
        </authorList>
    </citation>
    <scope>NUCLEOTIDE SEQUENCE [LARGE SCALE GENOMIC DNA]</scope>
    <source>
        <strain evidence="12 13">Pan265</strain>
    </source>
</reference>
<evidence type="ECO:0000256" key="9">
    <source>
        <dbReference type="ARBA" id="ARBA00023277"/>
    </source>
</evidence>
<evidence type="ECO:0000256" key="5">
    <source>
        <dbReference type="ARBA" id="ARBA00013189"/>
    </source>
</evidence>
<dbReference type="GO" id="GO:0003978">
    <property type="term" value="F:UDP-glucose 4-epimerase activity"/>
    <property type="evidence" value="ECO:0007669"/>
    <property type="project" value="UniProtKB-UniRule"/>
</dbReference>
<evidence type="ECO:0000259" key="11">
    <source>
        <dbReference type="Pfam" id="PF01370"/>
    </source>
</evidence>
<dbReference type="CDD" id="cd05247">
    <property type="entry name" value="UDP_G4E_1_SDR_e"/>
    <property type="match status" value="1"/>
</dbReference>
<evidence type="ECO:0000256" key="7">
    <source>
        <dbReference type="ARBA" id="ARBA00023027"/>
    </source>
</evidence>
<protein>
    <recommendedName>
        <fullName evidence="6 10">UDP-glucose 4-epimerase</fullName>
        <ecNumber evidence="5 10">5.1.3.2</ecNumber>
    </recommendedName>
</protein>
<gene>
    <name evidence="12" type="primary">galE</name>
    <name evidence="12" type="ORF">Pan265_21830</name>
</gene>
<dbReference type="UniPathway" id="UPA00214"/>
<dbReference type="PRINTS" id="PR01713">
    <property type="entry name" value="NUCEPIMERASE"/>
</dbReference>
<keyword evidence="13" id="KW-1185">Reference proteome</keyword>